<organism evidence="2 3">
    <name type="scientific">Nocardia acididurans</name>
    <dbReference type="NCBI Taxonomy" id="2802282"/>
    <lineage>
        <taxon>Bacteria</taxon>
        <taxon>Bacillati</taxon>
        <taxon>Actinomycetota</taxon>
        <taxon>Actinomycetes</taxon>
        <taxon>Mycobacteriales</taxon>
        <taxon>Nocardiaceae</taxon>
        <taxon>Nocardia</taxon>
    </lineage>
</organism>
<dbReference type="RefSeq" id="WP_201958268.1">
    <property type="nucleotide sequence ID" value="NZ_JAERRJ010000024.1"/>
</dbReference>
<evidence type="ECO:0000313" key="2">
    <source>
        <dbReference type="EMBL" id="MBL1080100.1"/>
    </source>
</evidence>
<gene>
    <name evidence="2" type="ORF">JK358_37460</name>
</gene>
<proteinExistence type="predicted"/>
<feature type="compositionally biased region" description="Basic residues" evidence="1">
    <location>
        <begin position="64"/>
        <end position="80"/>
    </location>
</feature>
<comment type="caution">
    <text evidence="2">The sequence shown here is derived from an EMBL/GenBank/DDBJ whole genome shotgun (WGS) entry which is preliminary data.</text>
</comment>
<feature type="region of interest" description="Disordered" evidence="1">
    <location>
        <begin position="57"/>
        <end position="82"/>
    </location>
</feature>
<dbReference type="Proteomes" id="UP000602198">
    <property type="component" value="Unassembled WGS sequence"/>
</dbReference>
<reference evidence="2 3" key="1">
    <citation type="submission" date="2021-01" db="EMBL/GenBank/DDBJ databases">
        <title>WGS of actinomycetes isolated from Thailand.</title>
        <authorList>
            <person name="Thawai C."/>
        </authorList>
    </citation>
    <scope>NUCLEOTIDE SEQUENCE [LARGE SCALE GENOMIC DNA]</scope>
    <source>
        <strain evidence="2 3">LPG 2</strain>
    </source>
</reference>
<keyword evidence="3" id="KW-1185">Reference proteome</keyword>
<evidence type="ECO:0000256" key="1">
    <source>
        <dbReference type="SAM" id="MobiDB-lite"/>
    </source>
</evidence>
<name>A0ABS1MJ71_9NOCA</name>
<evidence type="ECO:0000313" key="3">
    <source>
        <dbReference type="Proteomes" id="UP000602198"/>
    </source>
</evidence>
<sequence length="330" mass="37259">MVGDTTHRATVAMPEARRIDTTPPVRISAADIPTQGHAWPSQMLRCAHCEAKVQAIDSTPKERTRPRRPYFRRTPRRGGGNRHAAECLYNVAERIRVIRAESDDSLRRDRSRNGRPRYRLVLPEAFGPAELIARGSRGEQVVAERLTTVLNTAAKIAALLEDYAERDADIDMEWSAECGGERVEWLNFLYVPQRIWVLHRRLEREGPALGHPTAVVFRATECESSTSSTGVSRSCAGTYALPPEPGSPEVERLAVVGEHELIERVFAQGTSRFYIGYGMWFRERGGPVGPTRLRLHIYSAAQVADISDEVGDRPLSRWRQWRRLRDLPGE</sequence>
<dbReference type="EMBL" id="JAERRJ010000024">
    <property type="protein sequence ID" value="MBL1080100.1"/>
    <property type="molecule type" value="Genomic_DNA"/>
</dbReference>
<protein>
    <submittedName>
        <fullName evidence="2">Uncharacterized protein</fullName>
    </submittedName>
</protein>
<accession>A0ABS1MJ71</accession>